<evidence type="ECO:0000313" key="2">
    <source>
        <dbReference type="EMBL" id="GJD81563.1"/>
    </source>
</evidence>
<protein>
    <submittedName>
        <fullName evidence="2">Uncharacterized protein</fullName>
    </submittedName>
</protein>
<evidence type="ECO:0000256" key="1">
    <source>
        <dbReference type="SAM" id="MobiDB-lite"/>
    </source>
</evidence>
<comment type="caution">
    <text evidence="2">The sequence shown here is derived from an EMBL/GenBank/DDBJ whole genome shotgun (WGS) entry which is preliminary data.</text>
</comment>
<evidence type="ECO:0000313" key="3">
    <source>
        <dbReference type="Proteomes" id="UP001055108"/>
    </source>
</evidence>
<feature type="region of interest" description="Disordered" evidence="1">
    <location>
        <begin position="1"/>
        <end position="39"/>
    </location>
</feature>
<reference evidence="2" key="2">
    <citation type="submission" date="2021-08" db="EMBL/GenBank/DDBJ databases">
        <authorList>
            <person name="Tani A."/>
            <person name="Ola A."/>
            <person name="Ogura Y."/>
            <person name="Katsura K."/>
            <person name="Hayashi T."/>
        </authorList>
    </citation>
    <scope>NUCLEOTIDE SEQUENCE</scope>
    <source>
        <strain evidence="2">NBRC 103626</strain>
    </source>
</reference>
<organism evidence="2 3">
    <name type="scientific">Methylobacterium gregans</name>
    <dbReference type="NCBI Taxonomy" id="374424"/>
    <lineage>
        <taxon>Bacteria</taxon>
        <taxon>Pseudomonadati</taxon>
        <taxon>Pseudomonadota</taxon>
        <taxon>Alphaproteobacteria</taxon>
        <taxon>Hyphomicrobiales</taxon>
        <taxon>Methylobacteriaceae</taxon>
        <taxon>Methylobacterium</taxon>
    </lineage>
</organism>
<sequence>MALELAGGQSQEGSKLLATVPRRGPACPPTSPRPDPDLYPWRPGLRSLSPAKAPCPGRYGEQWQKAHAATLDCLERFGERAVELGWTDLELFGIHPQSGTGRADRGRALFLIGRQVEAIDAKR</sequence>
<dbReference type="RefSeq" id="WP_238306793.1">
    <property type="nucleotide sequence ID" value="NZ_BPQM01000144.1"/>
</dbReference>
<dbReference type="Proteomes" id="UP001055108">
    <property type="component" value="Unassembled WGS sequence"/>
</dbReference>
<dbReference type="EMBL" id="BPQM01000144">
    <property type="protein sequence ID" value="GJD81563.1"/>
    <property type="molecule type" value="Genomic_DNA"/>
</dbReference>
<dbReference type="AlphaFoldDB" id="A0AA37HTC2"/>
<reference evidence="2" key="1">
    <citation type="journal article" date="2016" name="Front. Microbiol.">
        <title>Genome Sequence of the Piezophilic, Mesophilic Sulfate-Reducing Bacterium Desulfovibrio indicus J2T.</title>
        <authorList>
            <person name="Cao J."/>
            <person name="Maignien L."/>
            <person name="Shao Z."/>
            <person name="Alain K."/>
            <person name="Jebbar M."/>
        </authorList>
    </citation>
    <scope>NUCLEOTIDE SEQUENCE</scope>
    <source>
        <strain evidence="2">NBRC 103626</strain>
    </source>
</reference>
<proteinExistence type="predicted"/>
<keyword evidence="3" id="KW-1185">Reference proteome</keyword>
<gene>
    <name evidence="2" type="ORF">NBEOAGPD_4816</name>
</gene>
<accession>A0AA37HTC2</accession>
<name>A0AA37HTC2_9HYPH</name>